<dbReference type="InterPro" id="IPR013974">
    <property type="entry name" value="SAF"/>
</dbReference>
<dbReference type="InterPro" id="IPR052172">
    <property type="entry name" value="UxaA_altronate/galactarate_dh"/>
</dbReference>
<sequence>MARAWKVAPTDTVATMLDDARAGDMLTVDGAAGDPIGSAITLADDIARGHKVALLPMGIGAPVLKYGFPIGHATAAIRPGAHVHSHNLSTALDATLDYRYAPAPAATLPQAEAPTFMGYRRADGRVATRNEIWVLPTVGCVARTAQRIAAGAAAQVGDAVDGVHAFTHPHGCSQLGDDLGGTRAILAGLASHPNAGGVLIVGLGCEENQVAALLDAVPAAHRGRVRTLTAQLSADEVEEGIAAVVALAEAARAERTRCPLSDLVLGVKCGGSDGLSGLTANPLVGQMSDRVVASGGRVVFTEIPEIFGAEQTLMDRAAAPQVFDRIVGVVNGFKRYFLDHGEPVSENPSPGNVAGGITTLEEKSLGAVQKAGRARVGAVIDYGEEATQTGLTLLEAPGNDAVSSTALAAAGATAILFTTGRGTPLGFPVPTIKIASNSDLAARKPGWVDFDAGAVLDTGFDAASEALLARIVAVASGETTAAERNGEREIAIWKRGVTL</sequence>
<dbReference type="PATRIC" id="fig|1549858.7.peg.569"/>
<dbReference type="PANTHER" id="PTHR30536">
    <property type="entry name" value="ALTRONATE/GALACTARATE DEHYDRATASE"/>
    <property type="match status" value="1"/>
</dbReference>
<name>A0A0D1M2N8_9SPHN</name>
<dbReference type="GO" id="GO:0016829">
    <property type="term" value="F:lyase activity"/>
    <property type="evidence" value="ECO:0007669"/>
    <property type="project" value="UniProtKB-KW"/>
</dbReference>
<dbReference type="GO" id="GO:0019698">
    <property type="term" value="P:D-galacturonate catabolic process"/>
    <property type="evidence" value="ECO:0007669"/>
    <property type="project" value="TreeGrafter"/>
</dbReference>
<protein>
    <submittedName>
        <fullName evidence="4">Altronate hydrolase</fullName>
    </submittedName>
</protein>
<dbReference type="InterPro" id="IPR007392">
    <property type="entry name" value="GD_AH_second"/>
</dbReference>
<dbReference type="GO" id="GO:0016787">
    <property type="term" value="F:hydrolase activity"/>
    <property type="evidence" value="ECO:0007669"/>
    <property type="project" value="UniProtKB-KW"/>
</dbReference>
<evidence type="ECO:0000256" key="2">
    <source>
        <dbReference type="ARBA" id="ARBA00023239"/>
    </source>
</evidence>
<dbReference type="Gene3D" id="2.30.130.110">
    <property type="match status" value="1"/>
</dbReference>
<dbReference type="EMBL" id="JXTP01000085">
    <property type="protein sequence ID" value="KIU26235.1"/>
    <property type="molecule type" value="Genomic_DNA"/>
</dbReference>
<dbReference type="AlphaFoldDB" id="A0A0D1M2N8"/>
<dbReference type="PANTHER" id="PTHR30536:SF5">
    <property type="entry name" value="ALTRONATE DEHYDRATASE"/>
    <property type="match status" value="1"/>
</dbReference>
<feature type="domain" description="SAF" evidence="3">
    <location>
        <begin position="11"/>
        <end position="89"/>
    </location>
</feature>
<dbReference type="InterPro" id="IPR044144">
    <property type="entry name" value="SAF_UxaA/GarD"/>
</dbReference>
<dbReference type="Pfam" id="PF04295">
    <property type="entry name" value="GD_AH_second"/>
    <property type="match status" value="1"/>
</dbReference>
<evidence type="ECO:0000313" key="4">
    <source>
        <dbReference type="EMBL" id="KIU26235.1"/>
    </source>
</evidence>
<organism evidence="4 5">
    <name type="scientific">Sphingomonas melonis</name>
    <dbReference type="NCBI Taxonomy" id="152682"/>
    <lineage>
        <taxon>Bacteria</taxon>
        <taxon>Pseudomonadati</taxon>
        <taxon>Pseudomonadota</taxon>
        <taxon>Alphaproteobacteria</taxon>
        <taxon>Sphingomonadales</taxon>
        <taxon>Sphingomonadaceae</taxon>
        <taxon>Sphingomonas</taxon>
    </lineage>
</organism>
<keyword evidence="2" id="KW-0456">Lyase</keyword>
<dbReference type="Pfam" id="PF20629">
    <property type="entry name" value="GD_AH_C"/>
    <property type="match status" value="1"/>
</dbReference>
<dbReference type="SMART" id="SM00858">
    <property type="entry name" value="SAF"/>
    <property type="match status" value="1"/>
</dbReference>
<comment type="caution">
    <text evidence="4">The sequence shown here is derived from an EMBL/GenBank/DDBJ whole genome shotgun (WGS) entry which is preliminary data.</text>
</comment>
<dbReference type="InterPro" id="IPR048332">
    <property type="entry name" value="GD_AH_C"/>
</dbReference>
<gene>
    <name evidence="4" type="ORF">SR41_15925</name>
</gene>
<dbReference type="Pfam" id="PF08666">
    <property type="entry name" value="SAF"/>
    <property type="match status" value="1"/>
</dbReference>
<evidence type="ECO:0000259" key="3">
    <source>
        <dbReference type="SMART" id="SM00858"/>
    </source>
</evidence>
<dbReference type="Proteomes" id="UP000033203">
    <property type="component" value="Unassembled WGS sequence"/>
</dbReference>
<proteinExistence type="inferred from homology"/>
<evidence type="ECO:0000256" key="1">
    <source>
        <dbReference type="ARBA" id="ARBA00010986"/>
    </source>
</evidence>
<dbReference type="CDD" id="cd11613">
    <property type="entry name" value="SAF_AH_GD"/>
    <property type="match status" value="1"/>
</dbReference>
<keyword evidence="4" id="KW-0378">Hydrolase</keyword>
<reference evidence="4 5" key="1">
    <citation type="submission" date="2015-01" db="EMBL/GenBank/DDBJ databases">
        <title>Genome of Sphingomonas taxi strain 30a.</title>
        <authorList>
            <person name="Eevers N."/>
            <person name="Van Hamme J."/>
            <person name="Bottos E."/>
            <person name="Weyens N."/>
            <person name="Vangronsveld J."/>
        </authorList>
    </citation>
    <scope>NUCLEOTIDE SEQUENCE [LARGE SCALE GENOMIC DNA]</scope>
    <source>
        <strain evidence="4 5">30a</strain>
    </source>
</reference>
<evidence type="ECO:0000313" key="5">
    <source>
        <dbReference type="Proteomes" id="UP000033203"/>
    </source>
</evidence>
<comment type="similarity">
    <text evidence="1">Belongs to the UxaA family.</text>
</comment>
<accession>A0A0D1M2N8</accession>